<dbReference type="PANTHER" id="PTHR43762:SF1">
    <property type="entry name" value="D-ARABINONO-1,4-LACTONE OXIDASE"/>
    <property type="match status" value="1"/>
</dbReference>
<dbReference type="Pfam" id="PF01565">
    <property type="entry name" value="FAD_binding_4"/>
    <property type="match status" value="1"/>
</dbReference>
<dbReference type="PANTHER" id="PTHR43762">
    <property type="entry name" value="L-GULONOLACTONE OXIDASE"/>
    <property type="match status" value="1"/>
</dbReference>
<dbReference type="InterPro" id="IPR016169">
    <property type="entry name" value="FAD-bd_PCMH_sub2"/>
</dbReference>
<dbReference type="InterPro" id="IPR036318">
    <property type="entry name" value="FAD-bd_PCMH-like_sf"/>
</dbReference>
<feature type="domain" description="FAD-binding PCMH-type" evidence="1">
    <location>
        <begin position="14"/>
        <end position="183"/>
    </location>
</feature>
<dbReference type="SUPFAM" id="SSF56176">
    <property type="entry name" value="FAD-binding/transporter-associated domain-like"/>
    <property type="match status" value="1"/>
</dbReference>
<dbReference type="RefSeq" id="WP_154758828.1">
    <property type="nucleotide sequence ID" value="NZ_WMBA01000037.1"/>
</dbReference>
<dbReference type="GO" id="GO:0071949">
    <property type="term" value="F:FAD binding"/>
    <property type="evidence" value="ECO:0007669"/>
    <property type="project" value="InterPro"/>
</dbReference>
<gene>
    <name evidence="2" type="ORF">GKO32_22370</name>
</gene>
<comment type="caution">
    <text evidence="2">The sequence shown here is derived from an EMBL/GenBank/DDBJ whole genome shotgun (WGS) entry which is preliminary data.</text>
</comment>
<dbReference type="EMBL" id="WMBA01000037">
    <property type="protein sequence ID" value="MTD56691.1"/>
    <property type="molecule type" value="Genomic_DNA"/>
</dbReference>
<dbReference type="Gene3D" id="3.30.465.10">
    <property type="match status" value="1"/>
</dbReference>
<evidence type="ECO:0000313" key="2">
    <source>
        <dbReference type="EMBL" id="MTD56691.1"/>
    </source>
</evidence>
<reference evidence="2 3" key="1">
    <citation type="submission" date="2019-11" db="EMBL/GenBank/DDBJ databases">
        <title>Draft genome of Amycolatopsis RM579.</title>
        <authorList>
            <person name="Duangmal K."/>
            <person name="Mingma R."/>
        </authorList>
    </citation>
    <scope>NUCLEOTIDE SEQUENCE [LARGE SCALE GENOMIC DNA]</scope>
    <source>
        <strain evidence="2 3">RM579</strain>
    </source>
</reference>
<dbReference type="Proteomes" id="UP000440096">
    <property type="component" value="Unassembled WGS sequence"/>
</dbReference>
<dbReference type="GO" id="GO:0080049">
    <property type="term" value="F:L-gulono-1,4-lactone dehydrogenase activity"/>
    <property type="evidence" value="ECO:0007669"/>
    <property type="project" value="TreeGrafter"/>
</dbReference>
<dbReference type="PROSITE" id="PS51387">
    <property type="entry name" value="FAD_PCMH"/>
    <property type="match status" value="1"/>
</dbReference>
<sequence length="438" mass="48358">MSATSRTVMAWNRVHRRRHQVVAAPETADQLSVLGKGTTSLLPRAYGHSYGDTCLNADNTLLDTSVLNDVIAFDTETGVLRCQAGVTIGAIQRLAAGHGWRLPVSPSTQHVSVGGAVAHDVHGRNHPSAGTFGHHVQEFELLRTDGSRLLCGPAHNADLFSATVGGMGLTGLITAVELQLRRTDSNFVDVESTAFSDFPRFLAAFDAAAGTQENLTAWLDLNSRRGFRAVLEIGNETRAGRSEWPERRTMLRVPFDCPRWLVNDAAVRSFNKLYFRRGAGRSSTTVHVEKFLYQMDAVDNWNRLLGPAGFYQYHFVLPRKNVADGLPRLMHRIRESGNTSFLAILKQYGPMASPGLMSFPMEGVGGAFDFLNKGRRTLALFAELDEILLSLGGRVYLAKDSALTPDAFKAMYPQWVDFREFIDPAFSSSLWRRVTGAR</sequence>
<dbReference type="GO" id="GO:0016899">
    <property type="term" value="F:oxidoreductase activity, acting on the CH-OH group of donors, oxygen as acceptor"/>
    <property type="evidence" value="ECO:0007669"/>
    <property type="project" value="InterPro"/>
</dbReference>
<dbReference type="InterPro" id="IPR010031">
    <property type="entry name" value="FAD_lactone_oxidase-like"/>
</dbReference>
<dbReference type="OrthoDB" id="143770at2"/>
<evidence type="ECO:0000259" key="1">
    <source>
        <dbReference type="PROSITE" id="PS51387"/>
    </source>
</evidence>
<name>A0A6N7Z6R5_9PSEU</name>
<keyword evidence="3" id="KW-1185">Reference proteome</keyword>
<organism evidence="2 3">
    <name type="scientific">Amycolatopsis pithecellobii</name>
    <dbReference type="NCBI Taxonomy" id="664692"/>
    <lineage>
        <taxon>Bacteria</taxon>
        <taxon>Bacillati</taxon>
        <taxon>Actinomycetota</taxon>
        <taxon>Actinomycetes</taxon>
        <taxon>Pseudonocardiales</taxon>
        <taxon>Pseudonocardiaceae</taxon>
        <taxon>Amycolatopsis</taxon>
    </lineage>
</organism>
<dbReference type="InterPro" id="IPR016166">
    <property type="entry name" value="FAD-bd_PCMH"/>
</dbReference>
<dbReference type="InterPro" id="IPR006094">
    <property type="entry name" value="Oxid_FAD_bind_N"/>
</dbReference>
<accession>A0A6N7Z6R5</accession>
<evidence type="ECO:0000313" key="3">
    <source>
        <dbReference type="Proteomes" id="UP000440096"/>
    </source>
</evidence>
<dbReference type="AlphaFoldDB" id="A0A6N7Z6R5"/>
<protein>
    <submittedName>
        <fullName evidence="2">FAD-binding protein</fullName>
    </submittedName>
</protein>
<proteinExistence type="predicted"/>